<feature type="signal peptide" evidence="2">
    <location>
        <begin position="1"/>
        <end position="24"/>
    </location>
</feature>
<evidence type="ECO:0000313" key="3">
    <source>
        <dbReference type="EMBL" id="PXY26364.1"/>
    </source>
</evidence>
<dbReference type="OrthoDB" id="3635905at2"/>
<dbReference type="EMBL" id="MASU01000011">
    <property type="protein sequence ID" value="PXY26364.1"/>
    <property type="molecule type" value="Genomic_DNA"/>
</dbReference>
<feature type="coiled-coil region" evidence="1">
    <location>
        <begin position="57"/>
        <end position="118"/>
    </location>
</feature>
<dbReference type="PROSITE" id="PS51257">
    <property type="entry name" value="PROKAR_LIPOPROTEIN"/>
    <property type="match status" value="1"/>
</dbReference>
<protein>
    <submittedName>
        <fullName evidence="3">Uncharacterized protein</fullName>
    </submittedName>
</protein>
<accession>A0A318LG46</accession>
<evidence type="ECO:0000256" key="2">
    <source>
        <dbReference type="SAM" id="SignalP"/>
    </source>
</evidence>
<proteinExistence type="predicted"/>
<reference evidence="3 4" key="1">
    <citation type="submission" date="2016-07" db="EMBL/GenBank/DDBJ databases">
        <title>Draft genome sequence of Prauserella sp. YIM 121212, isolated from alkaline soil.</title>
        <authorList>
            <person name="Ruckert C."/>
            <person name="Albersmeier A."/>
            <person name="Jiang C.-L."/>
            <person name="Jiang Y."/>
            <person name="Kalinowski J."/>
            <person name="Schneider O."/>
            <person name="Winkler A."/>
            <person name="Zotchev S.B."/>
        </authorList>
    </citation>
    <scope>NUCLEOTIDE SEQUENCE [LARGE SCALE GENOMIC DNA]</scope>
    <source>
        <strain evidence="3 4">YIM 121212</strain>
    </source>
</reference>
<evidence type="ECO:0000313" key="4">
    <source>
        <dbReference type="Proteomes" id="UP000247892"/>
    </source>
</evidence>
<evidence type="ECO:0000256" key="1">
    <source>
        <dbReference type="SAM" id="Coils"/>
    </source>
</evidence>
<keyword evidence="1" id="KW-0175">Coiled coil</keyword>
<name>A0A318LG46_9PSEU</name>
<dbReference type="RefSeq" id="WP_110340873.1">
    <property type="nucleotide sequence ID" value="NZ_JBHVKT010000051.1"/>
</dbReference>
<keyword evidence="4" id="KW-1185">Reference proteome</keyword>
<organism evidence="3 4">
    <name type="scientific">Prauserella flavalba</name>
    <dbReference type="NCBI Taxonomy" id="1477506"/>
    <lineage>
        <taxon>Bacteria</taxon>
        <taxon>Bacillati</taxon>
        <taxon>Actinomycetota</taxon>
        <taxon>Actinomycetes</taxon>
        <taxon>Pseudonocardiales</taxon>
        <taxon>Pseudonocardiaceae</taxon>
        <taxon>Prauserella</taxon>
    </lineage>
</organism>
<dbReference type="Proteomes" id="UP000247892">
    <property type="component" value="Unassembled WGS sequence"/>
</dbReference>
<sequence>MLKRCAPVALGLLLLTGCSEVNDAVDQVNSATSKASACSRALGIVDLNPNVDPQEVQANAEEKANQLRDLANQVAEQDVKQTLGAMADGYLELEQQKLDNMNAFNQWLQRNLNNLEQLRQVCL</sequence>
<comment type="caution">
    <text evidence="3">The sequence shown here is derived from an EMBL/GenBank/DDBJ whole genome shotgun (WGS) entry which is preliminary data.</text>
</comment>
<feature type="chain" id="PRO_5039443154" evidence="2">
    <location>
        <begin position="25"/>
        <end position="123"/>
    </location>
</feature>
<keyword evidence="2" id="KW-0732">Signal</keyword>
<dbReference type="AlphaFoldDB" id="A0A318LG46"/>
<gene>
    <name evidence="3" type="ORF">BA062_24790</name>
</gene>